<reference evidence="3 4" key="1">
    <citation type="journal article" date="2013" name="Genome Announc.">
        <title>Complete genome sequence of Simiduia agarivorans SA1(T), a marine bacterium able to degrade a variety of polysaccharides.</title>
        <authorList>
            <person name="Lin S.Y."/>
            <person name="Shieh W.Y."/>
            <person name="Chen J.S."/>
            <person name="Tang S.L."/>
        </authorList>
    </citation>
    <scope>NUCLEOTIDE SEQUENCE [LARGE SCALE GENOMIC DNA]</scope>
    <source>
        <strain evidence="4">DSM 21679 / JCM 13881 / BCRC 17597 / SA1</strain>
    </source>
</reference>
<dbReference type="Pfam" id="PF17948">
    <property type="entry name" value="DnaT"/>
    <property type="match status" value="3"/>
</dbReference>
<dbReference type="AlphaFoldDB" id="K4KM88"/>
<feature type="domain" description="DnaT DNA-binding" evidence="2">
    <location>
        <begin position="277"/>
        <end position="338"/>
    </location>
</feature>
<dbReference type="Gene3D" id="1.10.8.1180">
    <property type="match status" value="3"/>
</dbReference>
<dbReference type="KEGG" id="saga:M5M_10830"/>
<keyword evidence="4" id="KW-1185">Reference proteome</keyword>
<dbReference type="InterPro" id="IPR040480">
    <property type="entry name" value="DnaT_DNA_bind"/>
</dbReference>
<organism evidence="3 4">
    <name type="scientific">Simiduia agarivorans (strain DSM 21679 / JCM 13881 / BCRC 17597 / SA1)</name>
    <dbReference type="NCBI Taxonomy" id="1117647"/>
    <lineage>
        <taxon>Bacteria</taxon>
        <taxon>Pseudomonadati</taxon>
        <taxon>Pseudomonadota</taxon>
        <taxon>Gammaproteobacteria</taxon>
        <taxon>Cellvibrionales</taxon>
        <taxon>Cellvibrionaceae</taxon>
        <taxon>Simiduia</taxon>
    </lineage>
</organism>
<dbReference type="HOGENOM" id="CLU_771177_0_0_6"/>
<feature type="region of interest" description="Disordered" evidence="1">
    <location>
        <begin position="108"/>
        <end position="134"/>
    </location>
</feature>
<feature type="region of interest" description="Disordered" evidence="1">
    <location>
        <begin position="344"/>
        <end position="368"/>
    </location>
</feature>
<evidence type="ECO:0000259" key="2">
    <source>
        <dbReference type="Pfam" id="PF17948"/>
    </source>
</evidence>
<dbReference type="RefSeq" id="WP_015047509.1">
    <property type="nucleotide sequence ID" value="NC_018868.3"/>
</dbReference>
<dbReference type="EMBL" id="CP003746">
    <property type="protein sequence ID" value="AFU99345.1"/>
    <property type="molecule type" value="Genomic_DNA"/>
</dbReference>
<gene>
    <name evidence="3" type="ordered locus">M5M_10830</name>
</gene>
<feature type="compositionally biased region" description="Polar residues" evidence="1">
    <location>
        <begin position="108"/>
        <end position="126"/>
    </location>
</feature>
<protein>
    <recommendedName>
        <fullName evidence="2">DnaT DNA-binding domain-containing protein</fullName>
    </recommendedName>
</protein>
<dbReference type="OrthoDB" id="5718012at2"/>
<name>K4KM88_SIMAS</name>
<dbReference type="Proteomes" id="UP000000466">
    <property type="component" value="Chromosome"/>
</dbReference>
<feature type="compositionally biased region" description="Polar residues" evidence="1">
    <location>
        <begin position="344"/>
        <end position="358"/>
    </location>
</feature>
<sequence>MNSSLIPERAISVSPSLAATLGLEEAVMLSLLTEAMSYLAPVHSNGFQWCHLKDDQVQRLMPFWSDHDIARIAKSLRDKGVLLISSAPYFESHELRVALNERKGPASFSAQVSQSPLNRPHNQVSPGASPMAPNWQPTEDVYTQLAQHNVPRAFAREQIPEFVTYWREQGQSAHSWGAKFIQQVLRKWREQETEFGRREQEAPMASGWRPSPDAIDVLVRHAGINQCFVEDAIAEFVLYWRERGEASRTWNSKFIQHVRRQWARYTATLQHDTEPRPLAEDWTPSEDVFEVLALANIDLRFAREQLKEFCIYWRDTGQLHGSWNTKFLQHVKYQWAKRLNGAPLQQGNVNAGQTNPANGRTRDRSVSDQLADRSWAL</sequence>
<proteinExistence type="predicted"/>
<accession>K4KM88</accession>
<feature type="domain" description="DnaT DNA-binding" evidence="2">
    <location>
        <begin position="203"/>
        <end position="269"/>
    </location>
</feature>
<dbReference type="STRING" id="1117647.M5M_10830"/>
<evidence type="ECO:0000256" key="1">
    <source>
        <dbReference type="SAM" id="MobiDB-lite"/>
    </source>
</evidence>
<feature type="domain" description="DnaT DNA-binding" evidence="2">
    <location>
        <begin position="130"/>
        <end position="193"/>
    </location>
</feature>
<evidence type="ECO:0000313" key="4">
    <source>
        <dbReference type="Proteomes" id="UP000000466"/>
    </source>
</evidence>
<dbReference type="eggNOG" id="ENOG502Z86C">
    <property type="taxonomic scope" value="Bacteria"/>
</dbReference>
<evidence type="ECO:0000313" key="3">
    <source>
        <dbReference type="EMBL" id="AFU99345.1"/>
    </source>
</evidence>